<gene>
    <name evidence="1" type="ORF">MPIPNATIZW_LOCUS4095</name>
</gene>
<evidence type="ECO:0000313" key="1">
    <source>
        <dbReference type="EMBL" id="CAK6435789.1"/>
    </source>
</evidence>
<evidence type="ECO:0000313" key="2">
    <source>
        <dbReference type="Proteomes" id="UP001314169"/>
    </source>
</evidence>
<organism evidence="1 2">
    <name type="scientific">Pipistrellus nathusii</name>
    <name type="common">Nathusius' pipistrelle</name>
    <dbReference type="NCBI Taxonomy" id="59473"/>
    <lineage>
        <taxon>Eukaryota</taxon>
        <taxon>Metazoa</taxon>
        <taxon>Chordata</taxon>
        <taxon>Craniata</taxon>
        <taxon>Vertebrata</taxon>
        <taxon>Euteleostomi</taxon>
        <taxon>Mammalia</taxon>
        <taxon>Eutheria</taxon>
        <taxon>Laurasiatheria</taxon>
        <taxon>Chiroptera</taxon>
        <taxon>Yangochiroptera</taxon>
        <taxon>Vespertilionidae</taxon>
        <taxon>Pipistrellus</taxon>
    </lineage>
</organism>
<proteinExistence type="predicted"/>
<keyword evidence="2" id="KW-1185">Reference proteome</keyword>
<accession>A0ABN9ZGM1</accession>
<dbReference type="Proteomes" id="UP001314169">
    <property type="component" value="Chromosome 13"/>
</dbReference>
<sequence length="118" mass="12747">MPSLRFLAYELETVPVARHAYQEWGKGRGSWLMAGPGWGCDHGTGVGSWRREAPEAWTPCKDCPVGLLSATPPQHLFLPVEVACSALSFAQIIDYQESVPTSYVTLGQGLPLSGSNCP</sequence>
<dbReference type="EMBL" id="OY882870">
    <property type="protein sequence ID" value="CAK6435789.1"/>
    <property type="molecule type" value="Genomic_DNA"/>
</dbReference>
<protein>
    <submittedName>
        <fullName evidence="1">Uncharacterized protein</fullName>
    </submittedName>
</protein>
<name>A0ABN9ZGM1_PIPNA</name>
<reference evidence="1" key="1">
    <citation type="submission" date="2023-12" db="EMBL/GenBank/DDBJ databases">
        <authorList>
            <person name="Brown T."/>
        </authorList>
    </citation>
    <scope>NUCLEOTIDE SEQUENCE</scope>
</reference>